<proteinExistence type="predicted"/>
<dbReference type="AlphaFoldDB" id="A0A4C1YME7"/>
<protein>
    <submittedName>
        <fullName evidence="2">Uncharacterized protein</fullName>
    </submittedName>
</protein>
<dbReference type="EMBL" id="BGZK01001274">
    <property type="protein sequence ID" value="GBP76072.1"/>
    <property type="molecule type" value="Genomic_DNA"/>
</dbReference>
<gene>
    <name evidence="2" type="ORF">EVAR_44854_1</name>
</gene>
<feature type="region of interest" description="Disordered" evidence="1">
    <location>
        <begin position="1"/>
        <end position="51"/>
    </location>
</feature>
<reference evidence="2 3" key="1">
    <citation type="journal article" date="2019" name="Commun. Biol.">
        <title>The bagworm genome reveals a unique fibroin gene that provides high tensile strength.</title>
        <authorList>
            <person name="Kono N."/>
            <person name="Nakamura H."/>
            <person name="Ohtoshi R."/>
            <person name="Tomita M."/>
            <person name="Numata K."/>
            <person name="Arakawa K."/>
        </authorList>
    </citation>
    <scope>NUCLEOTIDE SEQUENCE [LARGE SCALE GENOMIC DNA]</scope>
</reference>
<evidence type="ECO:0000313" key="2">
    <source>
        <dbReference type="EMBL" id="GBP76072.1"/>
    </source>
</evidence>
<dbReference type="Proteomes" id="UP000299102">
    <property type="component" value="Unassembled WGS sequence"/>
</dbReference>
<sequence>MNNSTLCTSKFEGHSQRSPGSGREAPAPLSRRLVPAGRPPRPPRPGRDRPATATFTVFELTTRISKEKLSNRRQPDRVIKRHRILFECRRLESTAFVVLLSLHEACQCSPSPPMR</sequence>
<evidence type="ECO:0000256" key="1">
    <source>
        <dbReference type="SAM" id="MobiDB-lite"/>
    </source>
</evidence>
<name>A0A4C1YME7_EUMVA</name>
<organism evidence="2 3">
    <name type="scientific">Eumeta variegata</name>
    <name type="common">Bagworm moth</name>
    <name type="synonym">Eumeta japonica</name>
    <dbReference type="NCBI Taxonomy" id="151549"/>
    <lineage>
        <taxon>Eukaryota</taxon>
        <taxon>Metazoa</taxon>
        <taxon>Ecdysozoa</taxon>
        <taxon>Arthropoda</taxon>
        <taxon>Hexapoda</taxon>
        <taxon>Insecta</taxon>
        <taxon>Pterygota</taxon>
        <taxon>Neoptera</taxon>
        <taxon>Endopterygota</taxon>
        <taxon>Lepidoptera</taxon>
        <taxon>Glossata</taxon>
        <taxon>Ditrysia</taxon>
        <taxon>Tineoidea</taxon>
        <taxon>Psychidae</taxon>
        <taxon>Oiketicinae</taxon>
        <taxon>Eumeta</taxon>
    </lineage>
</organism>
<comment type="caution">
    <text evidence="2">The sequence shown here is derived from an EMBL/GenBank/DDBJ whole genome shotgun (WGS) entry which is preliminary data.</text>
</comment>
<accession>A0A4C1YME7</accession>
<evidence type="ECO:0000313" key="3">
    <source>
        <dbReference type="Proteomes" id="UP000299102"/>
    </source>
</evidence>
<keyword evidence="3" id="KW-1185">Reference proteome</keyword>